<dbReference type="PANTHER" id="PTHR12526">
    <property type="entry name" value="GLYCOSYLTRANSFERASE"/>
    <property type="match status" value="1"/>
</dbReference>
<name>A0ABM8DV67_9MICO</name>
<sequence length="427" mass="47166">MALDHPVRAEVRTADSRRPPRAVDAQRRPTTAELEQILAPAATLSIAMIGTRGVPAAYGGFETAVEEVGRRLVERGHRVTVYSRGGESRDRQYLGMDIVHLPALPQKQLETLSHTGLSAAHAVLHRRPDAAFVFNAANAPFLPLLRARGIPVALHMDGLEWKRDKWGARGRAYYRWAEEHGVRHADALIADAPGIADYYTAEFGVPTELIRYGAPILQDTPADAVRALDLEPGGYHLVVARFEPENHVREIVEGYRASHATMPLVVVGSAPYAAEYTRRIHELGDADPRVRLLGGIYDQDVLDALYFHAHTYVHGHSVGGTNPSLLRAMGAGTAVIAYDVDFNRETLDEQGWFFGDASDAERHFNSVEQETPLVASLGEASRRRAASVFRWEHVAADYEALAVLLASGERRRDRGRASTRRRSDTAR</sequence>
<evidence type="ECO:0000259" key="5">
    <source>
        <dbReference type="Pfam" id="PF13579"/>
    </source>
</evidence>
<dbReference type="PANTHER" id="PTHR12526:SF636">
    <property type="entry name" value="BLL3647 PROTEIN"/>
    <property type="match status" value="1"/>
</dbReference>
<evidence type="ECO:0000256" key="1">
    <source>
        <dbReference type="ARBA" id="ARBA00022676"/>
    </source>
</evidence>
<dbReference type="Gene3D" id="3.40.50.2000">
    <property type="entry name" value="Glycogen Phosphorylase B"/>
    <property type="match status" value="2"/>
</dbReference>
<accession>A0ABM8DV67</accession>
<feature type="compositionally biased region" description="Basic and acidic residues" evidence="3">
    <location>
        <begin position="1"/>
        <end position="18"/>
    </location>
</feature>
<dbReference type="EMBL" id="AP027141">
    <property type="protein sequence ID" value="BDV29531.1"/>
    <property type="molecule type" value="Genomic_DNA"/>
</dbReference>
<dbReference type="InterPro" id="IPR028098">
    <property type="entry name" value="Glyco_trans_4-like_N"/>
</dbReference>
<dbReference type="GO" id="GO:0016740">
    <property type="term" value="F:transferase activity"/>
    <property type="evidence" value="ECO:0007669"/>
    <property type="project" value="UniProtKB-KW"/>
</dbReference>
<feature type="domain" description="Glycosyl transferase family 1" evidence="4">
    <location>
        <begin position="236"/>
        <end position="383"/>
    </location>
</feature>
<dbReference type="Proteomes" id="UP001317779">
    <property type="component" value="Chromosome"/>
</dbReference>
<evidence type="ECO:0000313" key="6">
    <source>
        <dbReference type="EMBL" id="BDV29531.1"/>
    </source>
</evidence>
<dbReference type="Pfam" id="PF13579">
    <property type="entry name" value="Glyco_trans_4_4"/>
    <property type="match status" value="1"/>
</dbReference>
<evidence type="ECO:0000256" key="2">
    <source>
        <dbReference type="ARBA" id="ARBA00022679"/>
    </source>
</evidence>
<feature type="domain" description="Glycosyltransferase subfamily 4-like N-terminal" evidence="5">
    <location>
        <begin position="59"/>
        <end position="211"/>
    </location>
</feature>
<keyword evidence="7" id="KW-1185">Reference proteome</keyword>
<protein>
    <submittedName>
        <fullName evidence="6">Glycosyl transferase</fullName>
    </submittedName>
</protein>
<dbReference type="SUPFAM" id="SSF53756">
    <property type="entry name" value="UDP-Glycosyltransferase/glycogen phosphorylase"/>
    <property type="match status" value="1"/>
</dbReference>
<gene>
    <name evidence="6" type="ORF">Microterr_01910</name>
</gene>
<dbReference type="Pfam" id="PF00534">
    <property type="entry name" value="Glycos_transf_1"/>
    <property type="match status" value="1"/>
</dbReference>
<dbReference type="InterPro" id="IPR001296">
    <property type="entry name" value="Glyco_trans_1"/>
</dbReference>
<keyword evidence="1" id="KW-0328">Glycosyltransferase</keyword>
<keyword evidence="2 6" id="KW-0808">Transferase</keyword>
<evidence type="ECO:0000313" key="7">
    <source>
        <dbReference type="Proteomes" id="UP001317779"/>
    </source>
</evidence>
<organism evidence="6 7">
    <name type="scientific">Microbacterium terricola</name>
    <dbReference type="NCBI Taxonomy" id="344163"/>
    <lineage>
        <taxon>Bacteria</taxon>
        <taxon>Bacillati</taxon>
        <taxon>Actinomycetota</taxon>
        <taxon>Actinomycetes</taxon>
        <taxon>Micrococcales</taxon>
        <taxon>Microbacteriaceae</taxon>
        <taxon>Microbacterium</taxon>
    </lineage>
</organism>
<proteinExistence type="predicted"/>
<evidence type="ECO:0000256" key="3">
    <source>
        <dbReference type="SAM" id="MobiDB-lite"/>
    </source>
</evidence>
<evidence type="ECO:0000259" key="4">
    <source>
        <dbReference type="Pfam" id="PF00534"/>
    </source>
</evidence>
<feature type="region of interest" description="Disordered" evidence="3">
    <location>
        <begin position="1"/>
        <end position="30"/>
    </location>
</feature>
<reference evidence="6 7" key="1">
    <citation type="submission" date="2022-12" db="EMBL/GenBank/DDBJ databases">
        <title>Microbacterium terricola strain KV-448 chromosome, complete genome.</title>
        <authorList>
            <person name="Oshima T."/>
            <person name="Moriya T."/>
            <person name="Bessho Y."/>
        </authorList>
    </citation>
    <scope>NUCLEOTIDE SEQUENCE [LARGE SCALE GENOMIC DNA]</scope>
    <source>
        <strain evidence="6 7">KV-448</strain>
    </source>
</reference>